<name>A0ABZ2K764_9BACT</name>
<evidence type="ECO:0000313" key="1">
    <source>
        <dbReference type="EMBL" id="WXA94528.1"/>
    </source>
</evidence>
<sequence length="86" mass="9750">MDKFGVGFGRVSADLERRVSEFAERHGARFVVSRTDLAPFYFEVDGKTERLPDGESVVLAALRADADLYAELDRHTDIFHGEEIEF</sequence>
<reference evidence="1 2" key="1">
    <citation type="submission" date="2021-12" db="EMBL/GenBank/DDBJ databases">
        <title>Discovery of the Pendulisporaceae a myxobacterial family with distinct sporulation behavior and unique specialized metabolism.</title>
        <authorList>
            <person name="Garcia R."/>
            <person name="Popoff A."/>
            <person name="Bader C.D."/>
            <person name="Loehr J."/>
            <person name="Walesch S."/>
            <person name="Walt C."/>
            <person name="Boldt J."/>
            <person name="Bunk B."/>
            <person name="Haeckl F.J.F.P.J."/>
            <person name="Gunesch A.P."/>
            <person name="Birkelbach J."/>
            <person name="Nuebel U."/>
            <person name="Pietschmann T."/>
            <person name="Bach T."/>
            <person name="Mueller R."/>
        </authorList>
    </citation>
    <scope>NUCLEOTIDE SEQUENCE [LARGE SCALE GENOMIC DNA]</scope>
    <source>
        <strain evidence="1 2">MSr12523</strain>
    </source>
</reference>
<protein>
    <recommendedName>
        <fullName evidence="3">EthD domain-containing protein</fullName>
    </recommendedName>
</protein>
<evidence type="ECO:0008006" key="3">
    <source>
        <dbReference type="Google" id="ProtNLM"/>
    </source>
</evidence>
<evidence type="ECO:0000313" key="2">
    <source>
        <dbReference type="Proteomes" id="UP001379533"/>
    </source>
</evidence>
<proteinExistence type="predicted"/>
<dbReference type="EMBL" id="CP089982">
    <property type="protein sequence ID" value="WXA94528.1"/>
    <property type="molecule type" value="Genomic_DNA"/>
</dbReference>
<dbReference type="Proteomes" id="UP001379533">
    <property type="component" value="Chromosome"/>
</dbReference>
<keyword evidence="2" id="KW-1185">Reference proteome</keyword>
<accession>A0ABZ2K764</accession>
<gene>
    <name evidence="1" type="ORF">LZC95_49945</name>
</gene>
<organism evidence="1 2">
    <name type="scientific">Pendulispora brunnea</name>
    <dbReference type="NCBI Taxonomy" id="2905690"/>
    <lineage>
        <taxon>Bacteria</taxon>
        <taxon>Pseudomonadati</taxon>
        <taxon>Myxococcota</taxon>
        <taxon>Myxococcia</taxon>
        <taxon>Myxococcales</taxon>
        <taxon>Sorangiineae</taxon>
        <taxon>Pendulisporaceae</taxon>
        <taxon>Pendulispora</taxon>
    </lineage>
</organism>
<dbReference type="RefSeq" id="WP_394845137.1">
    <property type="nucleotide sequence ID" value="NZ_CP089982.1"/>
</dbReference>